<keyword evidence="3" id="KW-0806">Transcription termination</keyword>
<dbReference type="GO" id="GO:0003677">
    <property type="term" value="F:DNA binding"/>
    <property type="evidence" value="ECO:0007669"/>
    <property type="project" value="TreeGrafter"/>
</dbReference>
<dbReference type="Pfam" id="PF02536">
    <property type="entry name" value="mTERF"/>
    <property type="match status" value="2"/>
</dbReference>
<dbReference type="InterPro" id="IPR009057">
    <property type="entry name" value="Homeodomain-like_sf"/>
</dbReference>
<dbReference type="InterPro" id="IPR003690">
    <property type="entry name" value="MTERF"/>
</dbReference>
<proteinExistence type="inferred from homology"/>
<evidence type="ECO:0000256" key="3">
    <source>
        <dbReference type="ARBA" id="ARBA00022472"/>
    </source>
</evidence>
<dbReference type="OrthoDB" id="2339771at2759"/>
<dbReference type="InterPro" id="IPR033471">
    <property type="entry name" value="DIRP"/>
</dbReference>
<dbReference type="PANTHER" id="PTHR21689">
    <property type="entry name" value="LIN-9"/>
    <property type="match status" value="1"/>
</dbReference>
<feature type="domain" description="SANT" evidence="7">
    <location>
        <begin position="493"/>
        <end position="530"/>
    </location>
</feature>
<feature type="region of interest" description="Disordered" evidence="6">
    <location>
        <begin position="1033"/>
        <end position="1054"/>
    </location>
</feature>
<dbReference type="GO" id="GO:0005654">
    <property type="term" value="C:nucleoplasm"/>
    <property type="evidence" value="ECO:0007669"/>
    <property type="project" value="TreeGrafter"/>
</dbReference>
<dbReference type="Proteomes" id="UP000796880">
    <property type="component" value="Unassembled WGS sequence"/>
</dbReference>
<gene>
    <name evidence="8" type="ORF">FNV43_RR00839</name>
</gene>
<dbReference type="PROSITE" id="PS51293">
    <property type="entry name" value="SANT"/>
    <property type="match status" value="1"/>
</dbReference>
<dbReference type="Pfam" id="PF06584">
    <property type="entry name" value="DIRP"/>
    <property type="match status" value="1"/>
</dbReference>
<dbReference type="Gene3D" id="1.20.58.1880">
    <property type="match status" value="1"/>
</dbReference>
<dbReference type="InterPro" id="IPR001005">
    <property type="entry name" value="SANT/Myb"/>
</dbReference>
<evidence type="ECO:0000256" key="1">
    <source>
        <dbReference type="ARBA" id="ARBA00004123"/>
    </source>
</evidence>
<dbReference type="InterPro" id="IPR038538">
    <property type="entry name" value="MTERF_sf"/>
</dbReference>
<evidence type="ECO:0000256" key="6">
    <source>
        <dbReference type="SAM" id="MobiDB-lite"/>
    </source>
</evidence>
<dbReference type="InterPro" id="IPR017884">
    <property type="entry name" value="SANT_dom"/>
</dbReference>
<dbReference type="EMBL" id="VOIH02000001">
    <property type="protein sequence ID" value="KAF3456189.1"/>
    <property type="molecule type" value="Genomic_DNA"/>
</dbReference>
<evidence type="ECO:0000256" key="2">
    <source>
        <dbReference type="ARBA" id="ARBA00007692"/>
    </source>
</evidence>
<dbReference type="FunFam" id="1.25.70.10:FF:000001">
    <property type="entry name" value="Mitochondrial transcription termination factor-like"/>
    <property type="match status" value="1"/>
</dbReference>
<sequence length="1613" mass="181899">MSNFLCKTLFLVRYTGSRTSSPTRYMDLCQKVNFLSYSSISSDEPAFAVSYFINSFGFSPQSAQSASRYVYFVNSKKPDSVVRLLKDHGFSQTQISNLVRRCPTVLLMDTEKNLLPKLEFFQAKGISSNDTAKMLSGFPYILKRSLTKQIIPSYDFFKNLFQSDEKVFIALRRFLGILQLDIQSNFAPNFEILREHGVPESNIVTLIGNQPRSLLKTPDRFRKIVEEVKEMGFDPLKSNFVVAVFALGTMTKSTWDRKVDIYKKWGWSEEEVLQAFRRHPGCMMSSENKITEIMDVLVNKMGLESSIVAKCPAVITFSLKRRIVPRASVIQFLLSKGLLKKGCSLSTYFVSPENLFLRKFVVPYDKESTELFKLYNEKMNLSQQQKTKKFRGYAPEFSCYTLCSSSSLSPPSSRGPVVTKIATCSVRVLLNCLVFSGQWLKTTTPFDWELVMAPSRKSRSVNKRFSHVNEVSSNKYGENVNKSGQKKRKVSDMLGPQWSKEELEHFYEAYRKFGKDWKKVATVVRNRSVEMVEALYAMNKAYLSLPEGTASVIGLIALMTDHYCVLGGSDSEQEINEGAGVSRKPQKRAWKKFQSSPSKGLDENFPVSQSLSAVSTNGCLSLLKKRRSGIIPHAVRKRTPRVPVSYSDKDNREKTISPAKLNLKHNLDATDDDVTHELAMALTEASQKGGLPRVCQMPNRKVGGSMPTLLRNGERICSESEKTKPCHGEFDKGSCELSLGSTEADNGDYDRGESYLMGCETVEFQQKGKRRYQVKNLEVRDSVNDLLDDLKEAGSGTEEQKLNAAKGKLQTEVLYGKSARPVVKGQRKRSKRTLFGRDEDSPFDALQTLADLSVMMPETTADTETSVQDKGENFDSINKSKLKGNHSVLGVEDIAFRPSKLAKSKEETQQFNAGIQKRKQKSLPFKIYKNEAQNDSHLSNNQKIEAMDQMKKSTSKGKRSSHSSPHLKQGKSFKPLELTSSSTNGKREENDSLSTIQVPSSNLNLPTKIRSRWKMDTQKPLTKKDTKISENVLDQPILPDPPFHNREPNPKERLSNCLSRNQAQRWSMFEWFYSAIDYPWFAKREFVEYLNHVGLGHVPRLTRVEWGVIRSSLGRPRRFSDNFLKEEKQKLNQYRESVRRHYSELRSGTREGLPTDLAWPLSVGQRVIAIHPRTRKIHDGSVRTVDHSGCYVQFDQTELGVEYVMDIDCMPLNPLDNMPASFMRQNFTVNKVFENLKEIKFNEQLKDGKTDDNVKIALSENLDNPDGRYYISPSTHDVCKLSKHSEGDSSSSDLEAKVHSETPKIREVANSQPSVLPLIQAKQADVKALSDLTRALDKKEAVVFELKCMNDEVLENQKNGDNCLKDSELFKKQYAAVLLQLNEVNEQVSSALFCLRQRNTYQGSSPNMLLTLPTTSLNDPGGHSSSCVCSSCHIYEPGSNVAEIVESSRTKAERMVDAAMQAISSLKRLEDKVRTIEDDIDSVNDWLLEDEFGMLALGSSTCTDLVLTSPDQQNAGTSKPLATGNPPDPNSTSPSNRNETKVPSELIAHCVATLLMIQKCTERQFPPADVARVLDYAVTSLRPFCSQNLSVYAEIRKCVGIIRNQILALIYLL</sequence>
<evidence type="ECO:0000259" key="7">
    <source>
        <dbReference type="PROSITE" id="PS51293"/>
    </source>
</evidence>
<dbReference type="GO" id="GO:0017053">
    <property type="term" value="C:transcription repressor complex"/>
    <property type="evidence" value="ECO:0007669"/>
    <property type="project" value="InterPro"/>
</dbReference>
<dbReference type="SMART" id="SM00717">
    <property type="entry name" value="SANT"/>
    <property type="match status" value="1"/>
</dbReference>
<evidence type="ECO:0000256" key="5">
    <source>
        <dbReference type="ARBA" id="ARBA00023242"/>
    </source>
</evidence>
<reference evidence="8" key="1">
    <citation type="submission" date="2020-03" db="EMBL/GenBank/DDBJ databases">
        <title>A high-quality chromosome-level genome assembly of a woody plant with both climbing and erect habits, Rhamnella rubrinervis.</title>
        <authorList>
            <person name="Lu Z."/>
            <person name="Yang Y."/>
            <person name="Zhu X."/>
            <person name="Sun Y."/>
        </authorList>
    </citation>
    <scope>NUCLEOTIDE SEQUENCE</scope>
    <source>
        <strain evidence="8">BYM</strain>
        <tissue evidence="8">Leaf</tissue>
    </source>
</reference>
<keyword evidence="9" id="KW-1185">Reference proteome</keyword>
<comment type="subcellular location">
    <subcellularLocation>
        <location evidence="1">Nucleus</location>
    </subcellularLocation>
</comment>
<dbReference type="InterPro" id="IPR010561">
    <property type="entry name" value="LIN-9/ALY1"/>
</dbReference>
<evidence type="ECO:0000313" key="8">
    <source>
        <dbReference type="EMBL" id="KAF3456189.1"/>
    </source>
</evidence>
<feature type="compositionally biased region" description="Basic and acidic residues" evidence="6">
    <location>
        <begin position="1043"/>
        <end position="1054"/>
    </location>
</feature>
<keyword evidence="4" id="KW-0809">Transit peptide</keyword>
<comment type="caution">
    <text evidence="8">The sequence shown here is derived from an EMBL/GenBank/DDBJ whole genome shotgun (WGS) entry which is preliminary data.</text>
</comment>
<evidence type="ECO:0000313" key="9">
    <source>
        <dbReference type="Proteomes" id="UP000796880"/>
    </source>
</evidence>
<organism evidence="8 9">
    <name type="scientific">Rhamnella rubrinervis</name>
    <dbReference type="NCBI Taxonomy" id="2594499"/>
    <lineage>
        <taxon>Eukaryota</taxon>
        <taxon>Viridiplantae</taxon>
        <taxon>Streptophyta</taxon>
        <taxon>Embryophyta</taxon>
        <taxon>Tracheophyta</taxon>
        <taxon>Spermatophyta</taxon>
        <taxon>Magnoliopsida</taxon>
        <taxon>eudicotyledons</taxon>
        <taxon>Gunneridae</taxon>
        <taxon>Pentapetalae</taxon>
        <taxon>rosids</taxon>
        <taxon>fabids</taxon>
        <taxon>Rosales</taxon>
        <taxon>Rhamnaceae</taxon>
        <taxon>rhamnoid group</taxon>
        <taxon>Rhamneae</taxon>
        <taxon>Rhamnella</taxon>
    </lineage>
</organism>
<dbReference type="GO" id="GO:0051726">
    <property type="term" value="P:regulation of cell cycle"/>
    <property type="evidence" value="ECO:0007669"/>
    <property type="project" value="TreeGrafter"/>
</dbReference>
<evidence type="ECO:0000256" key="4">
    <source>
        <dbReference type="ARBA" id="ARBA00022946"/>
    </source>
</evidence>
<dbReference type="Gene3D" id="1.25.70.10">
    <property type="entry name" value="Transcription termination factor 3, mitochondrial"/>
    <property type="match status" value="1"/>
</dbReference>
<dbReference type="SMART" id="SM01135">
    <property type="entry name" value="DIRP"/>
    <property type="match status" value="1"/>
</dbReference>
<dbReference type="GO" id="GO:0006357">
    <property type="term" value="P:regulation of transcription by RNA polymerase II"/>
    <property type="evidence" value="ECO:0007669"/>
    <property type="project" value="TreeGrafter"/>
</dbReference>
<dbReference type="CDD" id="cd00167">
    <property type="entry name" value="SANT"/>
    <property type="match status" value="1"/>
</dbReference>
<dbReference type="GO" id="GO:0006353">
    <property type="term" value="P:DNA-templated transcription termination"/>
    <property type="evidence" value="ECO:0007669"/>
    <property type="project" value="UniProtKB-KW"/>
</dbReference>
<comment type="similarity">
    <text evidence="2">Belongs to the mTERF family.</text>
</comment>
<dbReference type="PANTHER" id="PTHR21689:SF2">
    <property type="entry name" value="PROTEIN LIN-9 HOMOLOG"/>
    <property type="match status" value="1"/>
</dbReference>
<dbReference type="FunFam" id="1.20.58.1880:FF:000006">
    <property type="entry name" value="Protein ALWAYS EARLY 3 isoform A"/>
    <property type="match status" value="1"/>
</dbReference>
<feature type="region of interest" description="Disordered" evidence="6">
    <location>
        <begin position="1508"/>
        <end position="1540"/>
    </location>
</feature>
<keyword evidence="5" id="KW-0539">Nucleus</keyword>
<accession>A0A8K0HPW6</accession>
<dbReference type="SUPFAM" id="SSF46689">
    <property type="entry name" value="Homeodomain-like"/>
    <property type="match status" value="1"/>
</dbReference>
<feature type="compositionally biased region" description="Polar residues" evidence="6">
    <location>
        <begin position="992"/>
        <end position="1001"/>
    </location>
</feature>
<dbReference type="SMART" id="SM00733">
    <property type="entry name" value="Mterf"/>
    <property type="match status" value="6"/>
</dbReference>
<keyword evidence="3" id="KW-0805">Transcription regulation</keyword>
<dbReference type="Pfam" id="PF00249">
    <property type="entry name" value="Myb_DNA-binding"/>
    <property type="match status" value="1"/>
</dbReference>
<protein>
    <recommendedName>
        <fullName evidence="7">SANT domain-containing protein</fullName>
    </recommendedName>
</protein>
<feature type="region of interest" description="Disordered" evidence="6">
    <location>
        <begin position="948"/>
        <end position="1001"/>
    </location>
</feature>
<keyword evidence="3" id="KW-0804">Transcription</keyword>
<name>A0A8K0HPW6_9ROSA</name>